<comment type="caution">
    <text evidence="1">The sequence shown here is derived from an EMBL/GenBank/DDBJ whole genome shotgun (WGS) entry which is preliminary data.</text>
</comment>
<keyword evidence="2" id="KW-1185">Reference proteome</keyword>
<gene>
    <name evidence="1" type="ORF">HPB50_026862</name>
</gene>
<protein>
    <submittedName>
        <fullName evidence="1">Uncharacterized protein</fullName>
    </submittedName>
</protein>
<evidence type="ECO:0000313" key="1">
    <source>
        <dbReference type="EMBL" id="KAH6929380.1"/>
    </source>
</evidence>
<organism evidence="1 2">
    <name type="scientific">Hyalomma asiaticum</name>
    <name type="common">Tick</name>
    <dbReference type="NCBI Taxonomy" id="266040"/>
    <lineage>
        <taxon>Eukaryota</taxon>
        <taxon>Metazoa</taxon>
        <taxon>Ecdysozoa</taxon>
        <taxon>Arthropoda</taxon>
        <taxon>Chelicerata</taxon>
        <taxon>Arachnida</taxon>
        <taxon>Acari</taxon>
        <taxon>Parasitiformes</taxon>
        <taxon>Ixodida</taxon>
        <taxon>Ixodoidea</taxon>
        <taxon>Ixodidae</taxon>
        <taxon>Hyalomminae</taxon>
        <taxon>Hyalomma</taxon>
    </lineage>
</organism>
<evidence type="ECO:0000313" key="2">
    <source>
        <dbReference type="Proteomes" id="UP000821845"/>
    </source>
</evidence>
<dbReference type="EMBL" id="CM023486">
    <property type="protein sequence ID" value="KAH6929380.1"/>
    <property type="molecule type" value="Genomic_DNA"/>
</dbReference>
<proteinExistence type="predicted"/>
<name>A0ACB7S3S1_HYAAI</name>
<sequence>MHMALRECLLTHLSGRDPEAALRVSPAAIEELCAWTNASAVGSMRTDIDADKVVPYRAGSTFYCALAKLKITPREYLRAYEDCHKDYKNLVGAEHED</sequence>
<accession>A0ACB7S3S1</accession>
<dbReference type="Proteomes" id="UP000821845">
    <property type="component" value="Chromosome 6"/>
</dbReference>
<reference evidence="1" key="1">
    <citation type="submission" date="2020-05" db="EMBL/GenBank/DDBJ databases">
        <title>Large-scale comparative analyses of tick genomes elucidate their genetic diversity and vector capacities.</title>
        <authorList>
            <person name="Jia N."/>
            <person name="Wang J."/>
            <person name="Shi W."/>
            <person name="Du L."/>
            <person name="Sun Y."/>
            <person name="Zhan W."/>
            <person name="Jiang J."/>
            <person name="Wang Q."/>
            <person name="Zhang B."/>
            <person name="Ji P."/>
            <person name="Sakyi L.B."/>
            <person name="Cui X."/>
            <person name="Yuan T."/>
            <person name="Jiang B."/>
            <person name="Yang W."/>
            <person name="Lam T.T.-Y."/>
            <person name="Chang Q."/>
            <person name="Ding S."/>
            <person name="Wang X."/>
            <person name="Zhu J."/>
            <person name="Ruan X."/>
            <person name="Zhao L."/>
            <person name="Wei J."/>
            <person name="Que T."/>
            <person name="Du C."/>
            <person name="Cheng J."/>
            <person name="Dai P."/>
            <person name="Han X."/>
            <person name="Huang E."/>
            <person name="Gao Y."/>
            <person name="Liu J."/>
            <person name="Shao H."/>
            <person name="Ye R."/>
            <person name="Li L."/>
            <person name="Wei W."/>
            <person name="Wang X."/>
            <person name="Wang C."/>
            <person name="Yang T."/>
            <person name="Huo Q."/>
            <person name="Li W."/>
            <person name="Guo W."/>
            <person name="Chen H."/>
            <person name="Zhou L."/>
            <person name="Ni X."/>
            <person name="Tian J."/>
            <person name="Zhou Y."/>
            <person name="Sheng Y."/>
            <person name="Liu T."/>
            <person name="Pan Y."/>
            <person name="Xia L."/>
            <person name="Li J."/>
            <person name="Zhao F."/>
            <person name="Cao W."/>
        </authorList>
    </citation>
    <scope>NUCLEOTIDE SEQUENCE</scope>
    <source>
        <strain evidence="1">Hyas-2018</strain>
    </source>
</reference>